<dbReference type="PROSITE" id="PS50088">
    <property type="entry name" value="ANK_REPEAT"/>
    <property type="match status" value="2"/>
</dbReference>
<comment type="caution">
    <text evidence="6">The sequence shown here is derived from an EMBL/GenBank/DDBJ whole genome shotgun (WGS) entry which is preliminary data.</text>
</comment>
<dbReference type="Gene3D" id="1.25.40.20">
    <property type="entry name" value="Ankyrin repeat-containing domain"/>
    <property type="match status" value="1"/>
</dbReference>
<dbReference type="Pfam" id="PF12796">
    <property type="entry name" value="Ank_2"/>
    <property type="match status" value="1"/>
</dbReference>
<dbReference type="InterPro" id="IPR057517">
    <property type="entry name" value="SsdA-like_C"/>
</dbReference>
<accession>A0A9P9JT83</accession>
<dbReference type="InterPro" id="IPR036770">
    <property type="entry name" value="Ankyrin_rpt-contain_sf"/>
</dbReference>
<keyword evidence="2 3" id="KW-0040">ANK repeat</keyword>
<dbReference type="Pfam" id="PF24120">
    <property type="entry name" value="SsdA_C"/>
    <property type="match status" value="1"/>
</dbReference>
<evidence type="ECO:0000313" key="6">
    <source>
        <dbReference type="EMBL" id="KAH7231300.1"/>
    </source>
</evidence>
<reference evidence="6" key="1">
    <citation type="journal article" date="2021" name="Nat. Commun.">
        <title>Genetic determinants of endophytism in the Arabidopsis root mycobiome.</title>
        <authorList>
            <person name="Mesny F."/>
            <person name="Miyauchi S."/>
            <person name="Thiergart T."/>
            <person name="Pickel B."/>
            <person name="Atanasova L."/>
            <person name="Karlsson M."/>
            <person name="Huettel B."/>
            <person name="Barry K.W."/>
            <person name="Haridas S."/>
            <person name="Chen C."/>
            <person name="Bauer D."/>
            <person name="Andreopoulos W."/>
            <person name="Pangilinan J."/>
            <person name="LaButti K."/>
            <person name="Riley R."/>
            <person name="Lipzen A."/>
            <person name="Clum A."/>
            <person name="Drula E."/>
            <person name="Henrissat B."/>
            <person name="Kohler A."/>
            <person name="Grigoriev I.V."/>
            <person name="Martin F.M."/>
            <person name="Hacquard S."/>
        </authorList>
    </citation>
    <scope>NUCLEOTIDE SEQUENCE</scope>
    <source>
        <strain evidence="6">MPI-CAGE-AT-0023</strain>
    </source>
</reference>
<evidence type="ECO:0000256" key="2">
    <source>
        <dbReference type="ARBA" id="ARBA00023043"/>
    </source>
</evidence>
<keyword evidence="1" id="KW-0677">Repeat</keyword>
<dbReference type="SUPFAM" id="SSF48403">
    <property type="entry name" value="Ankyrin repeat"/>
    <property type="match status" value="1"/>
</dbReference>
<dbReference type="GO" id="GO:0085020">
    <property type="term" value="P:protein K6-linked ubiquitination"/>
    <property type="evidence" value="ECO:0007669"/>
    <property type="project" value="TreeGrafter"/>
</dbReference>
<evidence type="ECO:0000259" key="5">
    <source>
        <dbReference type="Pfam" id="PF24120"/>
    </source>
</evidence>
<keyword evidence="7" id="KW-1185">Reference proteome</keyword>
<dbReference type="PANTHER" id="PTHR24171:SF8">
    <property type="entry name" value="BRCA1-ASSOCIATED RING DOMAIN PROTEIN 1"/>
    <property type="match status" value="1"/>
</dbReference>
<evidence type="ECO:0000256" key="3">
    <source>
        <dbReference type="PROSITE-ProRule" id="PRU00023"/>
    </source>
</evidence>
<dbReference type="SMART" id="SM00248">
    <property type="entry name" value="ANK"/>
    <property type="match status" value="2"/>
</dbReference>
<dbReference type="AlphaFoldDB" id="A0A9P9JT83"/>
<gene>
    <name evidence="6" type="ORF">BKA55DRAFT_598575</name>
</gene>
<dbReference type="EMBL" id="JAGMUX010000021">
    <property type="protein sequence ID" value="KAH7231300.1"/>
    <property type="molecule type" value="Genomic_DNA"/>
</dbReference>
<sequence>MTDFPKYKANTVWWNSSSMYIRCPHCDKIHRHGFDGNYHVIHHRAPHCEGGESYTICFPSDGFYEIDRSRGLYVRAGADPAAYFAQFDPVPKVDVSDRRKWTEAREEVELDGLDFGPIRVNRLDLTVSDMIAAFAYRHSSIDESDASQNVTEDDRDGNNETTQTERERITTSGETALHMAACEMYPEMVKLLLDFGADPNVRTVDGRTPLMEAAIWGRLENVKCLLSHGADKSITCMREGKWLRAIDFAADTRENSEERYDRSGDKHQVYKEVTHERNQDRVAIVRELYDDVGEGESRNTAIFSHLDGFALTTLSDGRSIISLLANFDVPNRHKTIGILFRGDTIGGPGFPPVAAMSGWKHQTWTDEVLRLCRIVGHHLPADEKDQGRPGQFNACHAEKQLAAYFISKHVFLSPDLAVDDLGIDCEHQDMLDELQKVQPPERLQKGTILASRAICKDCNDFVEKVNMALGLMIEFRGVKQYS</sequence>
<feature type="domain" description="Single-strand DNA deaminase toxin A-like C-terminal" evidence="5">
    <location>
        <begin position="354"/>
        <end position="402"/>
    </location>
</feature>
<dbReference type="OrthoDB" id="341259at2759"/>
<dbReference type="GeneID" id="70226218"/>
<protein>
    <recommendedName>
        <fullName evidence="5">Single-strand DNA deaminase toxin A-like C-terminal domain-containing protein</fullName>
    </recommendedName>
</protein>
<evidence type="ECO:0000313" key="7">
    <source>
        <dbReference type="Proteomes" id="UP000720189"/>
    </source>
</evidence>
<evidence type="ECO:0000256" key="1">
    <source>
        <dbReference type="ARBA" id="ARBA00022737"/>
    </source>
</evidence>
<feature type="repeat" description="ANK" evidence="3">
    <location>
        <begin position="205"/>
        <end position="237"/>
    </location>
</feature>
<evidence type="ECO:0000256" key="4">
    <source>
        <dbReference type="SAM" id="MobiDB-lite"/>
    </source>
</evidence>
<dbReference type="PROSITE" id="PS50297">
    <property type="entry name" value="ANK_REP_REGION"/>
    <property type="match status" value="2"/>
</dbReference>
<dbReference type="InterPro" id="IPR002110">
    <property type="entry name" value="Ankyrin_rpt"/>
</dbReference>
<name>A0A9P9JT83_FUSRE</name>
<proteinExistence type="predicted"/>
<feature type="region of interest" description="Disordered" evidence="4">
    <location>
        <begin position="144"/>
        <end position="172"/>
    </location>
</feature>
<dbReference type="GO" id="GO:0004842">
    <property type="term" value="F:ubiquitin-protein transferase activity"/>
    <property type="evidence" value="ECO:0007669"/>
    <property type="project" value="TreeGrafter"/>
</dbReference>
<dbReference type="PANTHER" id="PTHR24171">
    <property type="entry name" value="ANKYRIN REPEAT DOMAIN-CONTAINING PROTEIN 39-RELATED"/>
    <property type="match status" value="1"/>
</dbReference>
<organism evidence="6 7">
    <name type="scientific">Fusarium redolens</name>
    <dbReference type="NCBI Taxonomy" id="48865"/>
    <lineage>
        <taxon>Eukaryota</taxon>
        <taxon>Fungi</taxon>
        <taxon>Dikarya</taxon>
        <taxon>Ascomycota</taxon>
        <taxon>Pezizomycotina</taxon>
        <taxon>Sordariomycetes</taxon>
        <taxon>Hypocreomycetidae</taxon>
        <taxon>Hypocreales</taxon>
        <taxon>Nectriaceae</taxon>
        <taxon>Fusarium</taxon>
        <taxon>Fusarium redolens species complex</taxon>
    </lineage>
</organism>
<dbReference type="RefSeq" id="XP_046043409.1">
    <property type="nucleotide sequence ID" value="XM_046196264.1"/>
</dbReference>
<feature type="repeat" description="ANK" evidence="3">
    <location>
        <begin position="172"/>
        <end position="204"/>
    </location>
</feature>
<dbReference type="Proteomes" id="UP000720189">
    <property type="component" value="Unassembled WGS sequence"/>
</dbReference>